<accession>A0A0W0VGH5</accession>
<keyword evidence="3" id="KW-1185">Reference proteome</keyword>
<dbReference type="Proteomes" id="UP000054761">
    <property type="component" value="Unassembled WGS sequence"/>
</dbReference>
<name>A0A0W0VGH5_9GAMM</name>
<dbReference type="EMBL" id="LNYH01000114">
    <property type="protein sequence ID" value="KTD19251.1"/>
    <property type="molecule type" value="Genomic_DNA"/>
</dbReference>
<sequence length="96" mass="10461">MFALCSKLGLEDEKNKIQEQAEGVAAVTLESIMNSLEPDSGIDSGSELEQDIDEEGDERDAEEEAASIDIKHLVTTLENLNHAINCCVAFELHKTA</sequence>
<evidence type="ECO:0000256" key="1">
    <source>
        <dbReference type="SAM" id="MobiDB-lite"/>
    </source>
</evidence>
<evidence type="ECO:0000313" key="3">
    <source>
        <dbReference type="Proteomes" id="UP000054761"/>
    </source>
</evidence>
<organism evidence="2 3">
    <name type="scientific">Legionella israelensis</name>
    <dbReference type="NCBI Taxonomy" id="454"/>
    <lineage>
        <taxon>Bacteria</taxon>
        <taxon>Pseudomonadati</taxon>
        <taxon>Pseudomonadota</taxon>
        <taxon>Gammaproteobacteria</taxon>
        <taxon>Legionellales</taxon>
        <taxon>Legionellaceae</taxon>
        <taxon>Legionella</taxon>
    </lineage>
</organism>
<evidence type="ECO:0000313" key="2">
    <source>
        <dbReference type="EMBL" id="KTD19251.1"/>
    </source>
</evidence>
<protein>
    <submittedName>
        <fullName evidence="2">Uncharacterized protein</fullName>
    </submittedName>
</protein>
<feature type="region of interest" description="Disordered" evidence="1">
    <location>
        <begin position="35"/>
        <end position="65"/>
    </location>
</feature>
<reference evidence="2 3" key="1">
    <citation type="submission" date="2015-11" db="EMBL/GenBank/DDBJ databases">
        <title>Genomic analysis of 38 Legionella species identifies large and diverse effector repertoires.</title>
        <authorList>
            <person name="Burstein D."/>
            <person name="Amaro F."/>
            <person name="Zusman T."/>
            <person name="Lifshitz Z."/>
            <person name="Cohen O."/>
            <person name="Gilbert J.A."/>
            <person name="Pupko T."/>
            <person name="Shuman H.A."/>
            <person name="Segal G."/>
        </authorList>
    </citation>
    <scope>NUCLEOTIDE SEQUENCE [LARGE SCALE GENOMIC DNA]</scope>
    <source>
        <strain evidence="2 3">Bercovier 4</strain>
    </source>
</reference>
<dbReference type="AlphaFoldDB" id="A0A0W0VGH5"/>
<comment type="caution">
    <text evidence="2">The sequence shown here is derived from an EMBL/GenBank/DDBJ whole genome shotgun (WGS) entry which is preliminary data.</text>
</comment>
<proteinExistence type="predicted"/>
<dbReference type="RefSeq" id="WP_058502419.1">
    <property type="nucleotide sequence ID" value="NZ_CAAAJA010000106.1"/>
</dbReference>
<gene>
    <name evidence="2" type="ORF">Lisr_2101</name>
</gene>
<dbReference type="STRING" id="454.Lisr_2101"/>
<feature type="compositionally biased region" description="Acidic residues" evidence="1">
    <location>
        <begin position="46"/>
        <end position="65"/>
    </location>
</feature>